<dbReference type="PANTHER" id="PTHR43394">
    <property type="entry name" value="ATP-DEPENDENT PERMEASE MDL1, MITOCHONDRIAL"/>
    <property type="match status" value="1"/>
</dbReference>
<dbReference type="GO" id="GO:0055085">
    <property type="term" value="P:transmembrane transport"/>
    <property type="evidence" value="ECO:0007669"/>
    <property type="project" value="UniProtKB-ARBA"/>
</dbReference>
<evidence type="ECO:0000256" key="3">
    <source>
        <dbReference type="ARBA" id="ARBA00022475"/>
    </source>
</evidence>
<dbReference type="EMBL" id="JBHSJG010000041">
    <property type="protein sequence ID" value="MFC4989190.1"/>
    <property type="molecule type" value="Genomic_DNA"/>
</dbReference>
<gene>
    <name evidence="13" type="ORF">ACFPFO_15740</name>
</gene>
<feature type="region of interest" description="Disordered" evidence="9">
    <location>
        <begin position="622"/>
        <end position="651"/>
    </location>
</feature>
<feature type="transmembrane region" description="Helical" evidence="10">
    <location>
        <begin position="308"/>
        <end position="325"/>
    </location>
</feature>
<organism evidence="13 14">
    <name type="scientific">Saliphagus infecundisoli</name>
    <dbReference type="NCBI Taxonomy" id="1849069"/>
    <lineage>
        <taxon>Archaea</taxon>
        <taxon>Methanobacteriati</taxon>
        <taxon>Methanobacteriota</taxon>
        <taxon>Stenosarchaea group</taxon>
        <taxon>Halobacteria</taxon>
        <taxon>Halobacteriales</taxon>
        <taxon>Natrialbaceae</taxon>
        <taxon>Saliphagus</taxon>
    </lineage>
</organism>
<dbReference type="InterPro" id="IPR011527">
    <property type="entry name" value="ABC1_TM_dom"/>
</dbReference>
<evidence type="ECO:0000313" key="13">
    <source>
        <dbReference type="EMBL" id="MFC4989190.1"/>
    </source>
</evidence>
<feature type="transmembrane region" description="Helical" evidence="10">
    <location>
        <begin position="283"/>
        <end position="302"/>
    </location>
</feature>
<dbReference type="InterPro" id="IPR039421">
    <property type="entry name" value="Type_1_exporter"/>
</dbReference>
<evidence type="ECO:0000259" key="12">
    <source>
        <dbReference type="PROSITE" id="PS50929"/>
    </source>
</evidence>
<feature type="domain" description="ABC transmembrane type-1" evidence="12">
    <location>
        <begin position="36"/>
        <end position="344"/>
    </location>
</feature>
<dbReference type="PROSITE" id="PS00211">
    <property type="entry name" value="ABC_TRANSPORTER_1"/>
    <property type="match status" value="1"/>
</dbReference>
<keyword evidence="14" id="KW-1185">Reference proteome</keyword>
<dbReference type="Proteomes" id="UP001595925">
    <property type="component" value="Unassembled WGS sequence"/>
</dbReference>
<dbReference type="PROSITE" id="PS50893">
    <property type="entry name" value="ABC_TRANSPORTER_2"/>
    <property type="match status" value="1"/>
</dbReference>
<dbReference type="InterPro" id="IPR003593">
    <property type="entry name" value="AAA+_ATPase"/>
</dbReference>
<evidence type="ECO:0000313" key="14">
    <source>
        <dbReference type="Proteomes" id="UP001595925"/>
    </source>
</evidence>
<keyword evidence="6 13" id="KW-0067">ATP-binding</keyword>
<keyword evidence="8 10" id="KW-0472">Membrane</keyword>
<evidence type="ECO:0000256" key="4">
    <source>
        <dbReference type="ARBA" id="ARBA00022692"/>
    </source>
</evidence>
<keyword evidence="7 10" id="KW-1133">Transmembrane helix</keyword>
<dbReference type="CDD" id="cd18565">
    <property type="entry name" value="ABC_6TM_exporter_like"/>
    <property type="match status" value="1"/>
</dbReference>
<evidence type="ECO:0000256" key="2">
    <source>
        <dbReference type="ARBA" id="ARBA00022448"/>
    </source>
</evidence>
<feature type="domain" description="ABC transporter" evidence="11">
    <location>
        <begin position="378"/>
        <end position="626"/>
    </location>
</feature>
<evidence type="ECO:0000256" key="8">
    <source>
        <dbReference type="ARBA" id="ARBA00023136"/>
    </source>
</evidence>
<feature type="compositionally biased region" description="Basic and acidic residues" evidence="9">
    <location>
        <begin position="638"/>
        <end position="651"/>
    </location>
</feature>
<evidence type="ECO:0000256" key="1">
    <source>
        <dbReference type="ARBA" id="ARBA00004651"/>
    </source>
</evidence>
<evidence type="ECO:0000259" key="11">
    <source>
        <dbReference type="PROSITE" id="PS50893"/>
    </source>
</evidence>
<dbReference type="InterPro" id="IPR017871">
    <property type="entry name" value="ABC_transporter-like_CS"/>
</dbReference>
<evidence type="ECO:0000256" key="10">
    <source>
        <dbReference type="SAM" id="Phobius"/>
    </source>
</evidence>
<keyword evidence="4 10" id="KW-0812">Transmembrane</keyword>
<dbReference type="SMART" id="SM00382">
    <property type="entry name" value="AAA"/>
    <property type="match status" value="1"/>
</dbReference>
<dbReference type="SUPFAM" id="SSF52540">
    <property type="entry name" value="P-loop containing nucleoside triphosphate hydrolases"/>
    <property type="match status" value="1"/>
</dbReference>
<dbReference type="InterPro" id="IPR003439">
    <property type="entry name" value="ABC_transporter-like_ATP-bd"/>
</dbReference>
<dbReference type="AlphaFoldDB" id="A0ABD5QHX5"/>
<proteinExistence type="predicted"/>
<dbReference type="InterPro" id="IPR027417">
    <property type="entry name" value="P-loop_NTPase"/>
</dbReference>
<dbReference type="Pfam" id="PF00005">
    <property type="entry name" value="ABC_tran"/>
    <property type="match status" value="1"/>
</dbReference>
<dbReference type="FunFam" id="3.40.50.300:FF:000221">
    <property type="entry name" value="Multidrug ABC transporter ATP-binding protein"/>
    <property type="match status" value="1"/>
</dbReference>
<dbReference type="GO" id="GO:0005886">
    <property type="term" value="C:plasma membrane"/>
    <property type="evidence" value="ECO:0007669"/>
    <property type="project" value="UniProtKB-SubCell"/>
</dbReference>
<dbReference type="InterPro" id="IPR036640">
    <property type="entry name" value="ABC1_TM_sf"/>
</dbReference>
<accession>A0ABD5QHX5</accession>
<sequence>MPSDPHGSFEDIRDGIDGDPILKAFEYAIPYWFPLLVGFVSTMVNRAARLFPALMLAAAIDLAVRPGGGVDELLAATGLIPTEPLAEEAVGDRLSLLYYLGGLTIAAYVIQSVTHFTSRYFFQTTAQRLQHDLRIDTYDHMQRLSLSFFNDHQTGGMMAILNSDVNRLEDFFNNELRQITEAVMIFGLVGAWMLYTAPELAVFVLAPVPIIAVVTAKFIIWIEPKYKRIRELVARLNTRLSNNLGGAAIVKSFDRYDVENRRVGKQSEGYRDEKIGAITVRKAFFASLRLIVGAMFVITLVVGGRSAITAGGLTAGTFVTFFLYLRELDGPMTRIGKTANNYQKAKSSAERVFGVLAHDSEVQSPDDGTEPDEIDGEVAFEDVRFSYADDGEEILHGVDLEIEAGETVGFAGTSGSGKSTLLKLPPRFYDVDEGSVSVDGTDVREYDLQALRDRIGVVEQDPYMFSGTIRENVAYGDREAFEALVDGEAVPDEVEGRIRDAAKAAGAHRFIADLPEGYDTMVGERGVKLSGGQRQRVSIARTILNDPDAIVLDEATSDVDTETETLIQENLDELTADRTAFIIAHRLSTIQDADRIVVMDEGEVIETGTHRELVAEGGAYADLWASQTGDGESEGVGEDDRDRQRPVEADD</sequence>
<comment type="caution">
    <text evidence="13">The sequence shown here is derived from an EMBL/GenBank/DDBJ whole genome shotgun (WGS) entry which is preliminary data.</text>
</comment>
<feature type="transmembrane region" description="Helical" evidence="10">
    <location>
        <begin position="201"/>
        <end position="222"/>
    </location>
</feature>
<dbReference type="PROSITE" id="PS50929">
    <property type="entry name" value="ABC_TM1F"/>
    <property type="match status" value="1"/>
</dbReference>
<feature type="transmembrane region" description="Helical" evidence="10">
    <location>
        <begin position="29"/>
        <end position="48"/>
    </location>
</feature>
<evidence type="ECO:0000256" key="6">
    <source>
        <dbReference type="ARBA" id="ARBA00022840"/>
    </source>
</evidence>
<reference evidence="13 14" key="1">
    <citation type="journal article" date="2019" name="Int. J. Syst. Evol. Microbiol.">
        <title>The Global Catalogue of Microorganisms (GCM) 10K type strain sequencing project: providing services to taxonomists for standard genome sequencing and annotation.</title>
        <authorList>
            <consortium name="The Broad Institute Genomics Platform"/>
            <consortium name="The Broad Institute Genome Sequencing Center for Infectious Disease"/>
            <person name="Wu L."/>
            <person name="Ma J."/>
        </authorList>
    </citation>
    <scope>NUCLEOTIDE SEQUENCE [LARGE SCALE GENOMIC DNA]</scope>
    <source>
        <strain evidence="13 14">CGMCC 1.15824</strain>
    </source>
</reference>
<keyword evidence="3" id="KW-1003">Cell membrane</keyword>
<dbReference type="SUPFAM" id="SSF90123">
    <property type="entry name" value="ABC transporter transmembrane region"/>
    <property type="match status" value="1"/>
</dbReference>
<dbReference type="RefSeq" id="WP_114575424.1">
    <property type="nucleotide sequence ID" value="NZ_JAIVEF010000022.1"/>
</dbReference>
<protein>
    <submittedName>
        <fullName evidence="13">ABC transporter ATP-binding protein</fullName>
    </submittedName>
</protein>
<dbReference type="GO" id="GO:0005524">
    <property type="term" value="F:ATP binding"/>
    <property type="evidence" value="ECO:0007669"/>
    <property type="project" value="UniProtKB-KW"/>
</dbReference>
<keyword evidence="5" id="KW-0547">Nucleotide-binding</keyword>
<name>A0ABD5QHX5_9EURY</name>
<dbReference type="Gene3D" id="3.40.50.300">
    <property type="entry name" value="P-loop containing nucleotide triphosphate hydrolases"/>
    <property type="match status" value="1"/>
</dbReference>
<dbReference type="Gene3D" id="1.20.1560.10">
    <property type="entry name" value="ABC transporter type 1, transmembrane domain"/>
    <property type="match status" value="1"/>
</dbReference>
<evidence type="ECO:0000256" key="7">
    <source>
        <dbReference type="ARBA" id="ARBA00022989"/>
    </source>
</evidence>
<dbReference type="Pfam" id="PF00664">
    <property type="entry name" value="ABC_membrane"/>
    <property type="match status" value="1"/>
</dbReference>
<evidence type="ECO:0000256" key="9">
    <source>
        <dbReference type="SAM" id="MobiDB-lite"/>
    </source>
</evidence>
<dbReference type="PANTHER" id="PTHR43394:SF1">
    <property type="entry name" value="ATP-BINDING CASSETTE SUB-FAMILY B MEMBER 10, MITOCHONDRIAL"/>
    <property type="match status" value="1"/>
</dbReference>
<comment type="subcellular location">
    <subcellularLocation>
        <location evidence="1">Cell membrane</location>
        <topology evidence="1">Multi-pass membrane protein</topology>
    </subcellularLocation>
</comment>
<evidence type="ECO:0000256" key="5">
    <source>
        <dbReference type="ARBA" id="ARBA00022741"/>
    </source>
</evidence>
<keyword evidence="2" id="KW-0813">Transport</keyword>